<evidence type="ECO:0000313" key="3">
    <source>
        <dbReference type="Proteomes" id="UP000664807"/>
    </source>
</evidence>
<reference evidence="2 3" key="1">
    <citation type="submission" date="2021-03" db="EMBL/GenBank/DDBJ databases">
        <title>Muricauda lutimaris sp. nov. and Muricauda ruestringensis sp. nov, two marine members of the Flavobacteriaceae isolated from deep sea sediments of Western Pacific.</title>
        <authorList>
            <person name="Zhao S."/>
            <person name="Liu R."/>
        </authorList>
    </citation>
    <scope>NUCLEOTIDE SEQUENCE [LARGE SCALE GENOMIC DNA]</scope>
    <source>
        <strain evidence="2 3">BC31-3-A3</strain>
    </source>
</reference>
<keyword evidence="3" id="KW-1185">Reference proteome</keyword>
<comment type="caution">
    <text evidence="2">The sequence shown here is derived from an EMBL/GenBank/DDBJ whole genome shotgun (WGS) entry which is preliminary data.</text>
</comment>
<name>A0ABS3FGK0_9FLAO</name>
<dbReference type="InterPro" id="IPR011051">
    <property type="entry name" value="RmlC_Cupin_sf"/>
</dbReference>
<dbReference type="PANTHER" id="PTHR43698:SF1">
    <property type="entry name" value="BLL4564 PROTEIN"/>
    <property type="match status" value="1"/>
</dbReference>
<dbReference type="RefSeq" id="WP_207029131.1">
    <property type="nucleotide sequence ID" value="NZ_JAFLNM010000002.1"/>
</dbReference>
<sequence length="157" mass="18227">MKKIIYFLFLSVPMIVFSQSEYKITSYNDKGNRAPNTHYLGDAWLNSLLQSDQELPYGITKATFRANSTLDWHFHTSAQVLIIVKGEGYYQERGKKPIRMKTGDIIKCDKETEHWHASSKEEDVTYLALYGGTQPTTWTEVLTQEYYDEVANELKKE</sequence>
<dbReference type="SUPFAM" id="SSF51182">
    <property type="entry name" value="RmlC-like cupins"/>
    <property type="match status" value="1"/>
</dbReference>
<dbReference type="InterPro" id="IPR047263">
    <property type="entry name" value="HNL-like_cupin"/>
</dbReference>
<organism evidence="2 3">
    <name type="scientific">Flagellimonas profundi</name>
    <dbReference type="NCBI Taxonomy" id="2915620"/>
    <lineage>
        <taxon>Bacteria</taxon>
        <taxon>Pseudomonadati</taxon>
        <taxon>Bacteroidota</taxon>
        <taxon>Flavobacteriia</taxon>
        <taxon>Flavobacteriales</taxon>
        <taxon>Flavobacteriaceae</taxon>
        <taxon>Flagellimonas</taxon>
    </lineage>
</organism>
<accession>A0ABS3FGK0</accession>
<dbReference type="Pfam" id="PF07883">
    <property type="entry name" value="Cupin_2"/>
    <property type="match status" value="1"/>
</dbReference>
<evidence type="ECO:0000313" key="2">
    <source>
        <dbReference type="EMBL" id="MBO0342298.1"/>
    </source>
</evidence>
<dbReference type="InterPro" id="IPR014710">
    <property type="entry name" value="RmlC-like_jellyroll"/>
</dbReference>
<dbReference type="Gene3D" id="2.60.120.10">
    <property type="entry name" value="Jelly Rolls"/>
    <property type="match status" value="1"/>
</dbReference>
<dbReference type="EMBL" id="JAFLNM010000002">
    <property type="protein sequence ID" value="MBO0342298.1"/>
    <property type="molecule type" value="Genomic_DNA"/>
</dbReference>
<dbReference type="InterPro" id="IPR013096">
    <property type="entry name" value="Cupin_2"/>
</dbReference>
<proteinExistence type="predicted"/>
<evidence type="ECO:0000259" key="1">
    <source>
        <dbReference type="Pfam" id="PF07883"/>
    </source>
</evidence>
<feature type="domain" description="Cupin type-2" evidence="1">
    <location>
        <begin position="67"/>
        <end position="129"/>
    </location>
</feature>
<dbReference type="PANTHER" id="PTHR43698">
    <property type="entry name" value="RIBD C-TERMINAL DOMAIN CONTAINING PROTEIN"/>
    <property type="match status" value="1"/>
</dbReference>
<protein>
    <submittedName>
        <fullName evidence="2">Cupin domain-containing protein</fullName>
    </submittedName>
</protein>
<dbReference type="CDD" id="cd02233">
    <property type="entry name" value="cupin_HNL-like"/>
    <property type="match status" value="1"/>
</dbReference>
<gene>
    <name evidence="2" type="ORF">J0654_11610</name>
</gene>
<dbReference type="Proteomes" id="UP000664807">
    <property type="component" value="Unassembled WGS sequence"/>
</dbReference>